<feature type="chain" id="PRO_5047182761" evidence="2">
    <location>
        <begin position="25"/>
        <end position="427"/>
    </location>
</feature>
<dbReference type="PANTHER" id="PTHR40446">
    <property type="entry name" value="N-ACETYLGLUCOSAMINE-1-PHOSPHODIESTER ALPHA-N-ACETYLGLUCOSAMINIDASE"/>
    <property type="match status" value="1"/>
</dbReference>
<evidence type="ECO:0000259" key="3">
    <source>
        <dbReference type="Pfam" id="PF09992"/>
    </source>
</evidence>
<accession>A0ABV1NWT5</accession>
<dbReference type="PANTHER" id="PTHR40446:SF2">
    <property type="entry name" value="N-ACETYLGLUCOSAMINE-1-PHOSPHODIESTER ALPHA-N-ACETYLGLUCOSAMINIDASE"/>
    <property type="match status" value="1"/>
</dbReference>
<gene>
    <name evidence="4" type="ORF">V6R90_06515</name>
</gene>
<protein>
    <submittedName>
        <fullName evidence="4">Phosphodiester glycosidase family protein</fullName>
    </submittedName>
</protein>
<dbReference type="Pfam" id="PF09992">
    <property type="entry name" value="NAGPA"/>
    <property type="match status" value="1"/>
</dbReference>
<comment type="caution">
    <text evidence="4">The sequence shown here is derived from an EMBL/GenBank/DDBJ whole genome shotgun (WGS) entry which is preliminary data.</text>
</comment>
<keyword evidence="2" id="KW-0732">Signal</keyword>
<dbReference type="GO" id="GO:0016798">
    <property type="term" value="F:hydrolase activity, acting on glycosyl bonds"/>
    <property type="evidence" value="ECO:0007669"/>
    <property type="project" value="UniProtKB-KW"/>
</dbReference>
<organism evidence="4 5">
    <name type="scientific">Nocardioides kribbensis</name>
    <dbReference type="NCBI Taxonomy" id="305517"/>
    <lineage>
        <taxon>Bacteria</taxon>
        <taxon>Bacillati</taxon>
        <taxon>Actinomycetota</taxon>
        <taxon>Actinomycetes</taxon>
        <taxon>Propionibacteriales</taxon>
        <taxon>Nocardioidaceae</taxon>
        <taxon>Nocardioides</taxon>
    </lineage>
</organism>
<sequence length="427" mass="44153">MRVSRPLAAAALTGLLALGAPALATPDDPAPAGSVSPAASPAGAPATRPGTAAGEGRDRQTSDGFAGTLAAPVSPGERRLLTRSVVSVRRVAPGVELREWSQTDARGPVRAHLLVVDPSVRGVGLDYANPGRVAATETVLDMAQDRPAAVGAVNGDFYDIGRTGAPLGVGRSQAGGVMNARASGWNSAFYLGAHGAPHIGTVRLRASVVDRPGIDVTNLNSHFVAPGGVGIYTPRWGRSPGYQVVQGQQEDVRLVVVGDGRVVANRTRLQPGARIDGRLLVGRGDGARSLRALRVGTPVRTTWSLEGAPRMVVTGNKFLVDDGVVQVVDDREMHPRTAVGIDADTGEVLVLVVDGRSQQSRGHTMVELADLMIDLGADEALNLDGGGSSTLVAEQGDGGLAVENEPSDDFQRSVANSLLVTYVAPRG</sequence>
<feature type="signal peptide" evidence="2">
    <location>
        <begin position="1"/>
        <end position="24"/>
    </location>
</feature>
<keyword evidence="4" id="KW-0378">Hydrolase</keyword>
<evidence type="ECO:0000256" key="2">
    <source>
        <dbReference type="SAM" id="SignalP"/>
    </source>
</evidence>
<feature type="region of interest" description="Disordered" evidence="1">
    <location>
        <begin position="25"/>
        <end position="71"/>
    </location>
</feature>
<keyword evidence="5" id="KW-1185">Reference proteome</keyword>
<dbReference type="RefSeq" id="WP_349804156.1">
    <property type="nucleotide sequence ID" value="NZ_JBEGDP010000005.1"/>
</dbReference>
<name>A0ABV1NWT5_9ACTN</name>
<dbReference type="Proteomes" id="UP001482520">
    <property type="component" value="Unassembled WGS sequence"/>
</dbReference>
<keyword evidence="4" id="KW-0326">Glycosidase</keyword>
<feature type="domain" description="Phosphodiester glycosidase" evidence="3">
    <location>
        <begin position="260"/>
        <end position="421"/>
    </location>
</feature>
<reference evidence="4 5" key="1">
    <citation type="submission" date="2024-02" db="EMBL/GenBank/DDBJ databases">
        <title>Full genome sequence of Nocardioides kribbensis.</title>
        <authorList>
            <person name="Poletto B.L."/>
            <person name="Silva G."/>
            <person name="Galante D."/>
            <person name="Campos K.R."/>
            <person name="Santos M.B.N."/>
            <person name="Sacchi C.T."/>
        </authorList>
    </citation>
    <scope>NUCLEOTIDE SEQUENCE [LARGE SCALE GENOMIC DNA]</scope>
    <source>
        <strain evidence="4 5">O4R</strain>
    </source>
</reference>
<dbReference type="EMBL" id="JBEGDP010000005">
    <property type="protein sequence ID" value="MEQ7846927.1"/>
    <property type="molecule type" value="Genomic_DNA"/>
</dbReference>
<evidence type="ECO:0000313" key="4">
    <source>
        <dbReference type="EMBL" id="MEQ7846927.1"/>
    </source>
</evidence>
<feature type="compositionally biased region" description="Low complexity" evidence="1">
    <location>
        <begin position="25"/>
        <end position="54"/>
    </location>
</feature>
<evidence type="ECO:0000313" key="5">
    <source>
        <dbReference type="Proteomes" id="UP001482520"/>
    </source>
</evidence>
<dbReference type="InterPro" id="IPR018711">
    <property type="entry name" value="NAGPA"/>
</dbReference>
<evidence type="ECO:0000256" key="1">
    <source>
        <dbReference type="SAM" id="MobiDB-lite"/>
    </source>
</evidence>
<proteinExistence type="predicted"/>